<proteinExistence type="predicted"/>
<dbReference type="InterPro" id="IPR028098">
    <property type="entry name" value="Glyco_trans_4-like_N"/>
</dbReference>
<dbReference type="RefSeq" id="WP_047282572.1">
    <property type="nucleotide sequence ID" value="NZ_CP075180.1"/>
</dbReference>
<feature type="domain" description="Glycosyl transferase family 1" evidence="2">
    <location>
        <begin position="179"/>
        <end position="314"/>
    </location>
</feature>
<evidence type="ECO:0000313" key="4">
    <source>
        <dbReference type="EMBL" id="OZY55000.1"/>
    </source>
</evidence>
<dbReference type="Gene3D" id="3.40.50.2000">
    <property type="entry name" value="Glycogen Phosphorylase B"/>
    <property type="match status" value="2"/>
</dbReference>
<accession>A0ABX4GMR4</accession>
<protein>
    <submittedName>
        <fullName evidence="4">Glycosyltransferase family 1 protein</fullName>
    </submittedName>
</protein>
<dbReference type="Pfam" id="PF00534">
    <property type="entry name" value="Glycos_transf_1"/>
    <property type="match status" value="1"/>
</dbReference>
<dbReference type="PANTHER" id="PTHR46401">
    <property type="entry name" value="GLYCOSYLTRANSFERASE WBBK-RELATED"/>
    <property type="match status" value="1"/>
</dbReference>
<organism evidence="4 5">
    <name type="scientific">Pseudomonas lundensis</name>
    <dbReference type="NCBI Taxonomy" id="86185"/>
    <lineage>
        <taxon>Bacteria</taxon>
        <taxon>Pseudomonadati</taxon>
        <taxon>Pseudomonadota</taxon>
        <taxon>Gammaproteobacteria</taxon>
        <taxon>Pseudomonadales</taxon>
        <taxon>Pseudomonadaceae</taxon>
        <taxon>Pseudomonas</taxon>
    </lineage>
</organism>
<name>A0ABX4GMR4_9PSED</name>
<keyword evidence="1" id="KW-0808">Transferase</keyword>
<keyword evidence="5" id="KW-1185">Reference proteome</keyword>
<dbReference type="Proteomes" id="UP000216897">
    <property type="component" value="Unassembled WGS sequence"/>
</dbReference>
<dbReference type="InterPro" id="IPR001296">
    <property type="entry name" value="Glyco_trans_1"/>
</dbReference>
<reference evidence="4 5" key="1">
    <citation type="submission" date="2017-08" db="EMBL/GenBank/DDBJ databases">
        <title>Genomic and metabolic characterisation of spoilage-associated Pseudomonas species.</title>
        <authorList>
            <person name="Stanborough T."/>
            <person name="Fegan N."/>
            <person name="Powell S.M."/>
            <person name="Singh T."/>
            <person name="Tamplin M.L."/>
            <person name="Chandry P.S."/>
        </authorList>
    </citation>
    <scope>NUCLEOTIDE SEQUENCE [LARGE SCALE GENOMIC DNA]</scope>
    <source>
        <strain evidence="4 5">L1814</strain>
    </source>
</reference>
<dbReference type="CDD" id="cd03809">
    <property type="entry name" value="GT4_MtfB-like"/>
    <property type="match status" value="1"/>
</dbReference>
<feature type="domain" description="Glycosyltransferase subfamily 4-like N-terminal" evidence="3">
    <location>
        <begin position="16"/>
        <end position="165"/>
    </location>
</feature>
<evidence type="ECO:0000256" key="1">
    <source>
        <dbReference type="ARBA" id="ARBA00022679"/>
    </source>
</evidence>
<dbReference type="Pfam" id="PF13439">
    <property type="entry name" value="Glyco_transf_4"/>
    <property type="match status" value="1"/>
</dbReference>
<evidence type="ECO:0000259" key="2">
    <source>
        <dbReference type="Pfam" id="PF00534"/>
    </source>
</evidence>
<dbReference type="EMBL" id="NQKG01000009">
    <property type="protein sequence ID" value="OZY55000.1"/>
    <property type="molecule type" value="Genomic_DNA"/>
</dbReference>
<gene>
    <name evidence="4" type="ORF">CJF38_11165</name>
</gene>
<sequence>MMVFIDGIIFALQKAGGISICFAELSSAISQRQIGCFFLNYGGNKLFDVSIVSESNLVAPKKKCLPLSVERYMDVEVSVPASVFHSSYYRLPKDKGINVVTTVHDFTYEHFESGLKKFVHAYQKRRAILNSNVVICISENTKKDLLRFIPEAAEKDIRVIYNGVSNDYRPLDNAEQPIRPVVIFVGARSGYKNFACLVSALKDLPDYDLACVGGGAFTSQELALLDSLIPGRYRHDSYLSNEGLNMLYNQAFCLVYPSLYEGFGIPALEAMRAGCPVIAANSSSLPEICGDAAILLDKVSPSTVADAIKSLENKILKEAYVHKGLKNSSRFSWEKNAQEIIGIYKELCGEARE</sequence>
<evidence type="ECO:0000259" key="3">
    <source>
        <dbReference type="Pfam" id="PF13439"/>
    </source>
</evidence>
<comment type="caution">
    <text evidence="4">The sequence shown here is derived from an EMBL/GenBank/DDBJ whole genome shotgun (WGS) entry which is preliminary data.</text>
</comment>
<dbReference type="PANTHER" id="PTHR46401:SF2">
    <property type="entry name" value="GLYCOSYLTRANSFERASE WBBK-RELATED"/>
    <property type="match status" value="1"/>
</dbReference>
<dbReference type="SUPFAM" id="SSF53756">
    <property type="entry name" value="UDP-Glycosyltransferase/glycogen phosphorylase"/>
    <property type="match status" value="1"/>
</dbReference>
<evidence type="ECO:0000313" key="5">
    <source>
        <dbReference type="Proteomes" id="UP000216897"/>
    </source>
</evidence>